<comment type="caution">
    <text evidence="1">The sequence shown here is derived from an EMBL/GenBank/DDBJ whole genome shotgun (WGS) entry which is preliminary data.</text>
</comment>
<organism evidence="1 2">
    <name type="scientific">Caerostris extrusa</name>
    <name type="common">Bark spider</name>
    <name type="synonym">Caerostris bankana</name>
    <dbReference type="NCBI Taxonomy" id="172846"/>
    <lineage>
        <taxon>Eukaryota</taxon>
        <taxon>Metazoa</taxon>
        <taxon>Ecdysozoa</taxon>
        <taxon>Arthropoda</taxon>
        <taxon>Chelicerata</taxon>
        <taxon>Arachnida</taxon>
        <taxon>Araneae</taxon>
        <taxon>Araneomorphae</taxon>
        <taxon>Entelegynae</taxon>
        <taxon>Araneoidea</taxon>
        <taxon>Araneidae</taxon>
        <taxon>Caerostris</taxon>
    </lineage>
</organism>
<name>A0AAV4TS47_CAEEX</name>
<sequence>MQLDCVAICRDLPAIRPLGTICVCESWFPAHLLRSQVFGSALYPQSSVDLQPLWTEKAIRAPSTASPANNKWFNKIKIIELLYKYENNNSLLSSIEFFNVSKYSIV</sequence>
<protein>
    <submittedName>
        <fullName evidence="1">Uncharacterized protein</fullName>
    </submittedName>
</protein>
<keyword evidence="2" id="KW-1185">Reference proteome</keyword>
<evidence type="ECO:0000313" key="2">
    <source>
        <dbReference type="Proteomes" id="UP001054945"/>
    </source>
</evidence>
<reference evidence="1 2" key="1">
    <citation type="submission" date="2021-06" db="EMBL/GenBank/DDBJ databases">
        <title>Caerostris extrusa draft genome.</title>
        <authorList>
            <person name="Kono N."/>
            <person name="Arakawa K."/>
        </authorList>
    </citation>
    <scope>NUCLEOTIDE SEQUENCE [LARGE SCALE GENOMIC DNA]</scope>
</reference>
<dbReference type="Proteomes" id="UP001054945">
    <property type="component" value="Unassembled WGS sequence"/>
</dbReference>
<evidence type="ECO:0000313" key="1">
    <source>
        <dbReference type="EMBL" id="GIY48629.1"/>
    </source>
</evidence>
<dbReference type="AlphaFoldDB" id="A0AAV4TS47"/>
<dbReference type="EMBL" id="BPLR01011737">
    <property type="protein sequence ID" value="GIY48629.1"/>
    <property type="molecule type" value="Genomic_DNA"/>
</dbReference>
<gene>
    <name evidence="1" type="ORF">CEXT_259431</name>
</gene>
<proteinExistence type="predicted"/>
<accession>A0AAV4TS47</accession>